<dbReference type="EMBL" id="BTSY01000006">
    <property type="protein sequence ID" value="GMT34938.1"/>
    <property type="molecule type" value="Genomic_DNA"/>
</dbReference>
<dbReference type="PANTHER" id="PTHR23302">
    <property type="entry name" value="TRANSMEMBRANE CHANNEL-RELATED"/>
    <property type="match status" value="1"/>
</dbReference>
<feature type="compositionally biased region" description="Polar residues" evidence="1">
    <location>
        <begin position="462"/>
        <end position="473"/>
    </location>
</feature>
<comment type="caution">
    <text evidence="3">The sequence shown here is derived from an EMBL/GenBank/DDBJ whole genome shotgun (WGS) entry which is preliminary data.</text>
</comment>
<feature type="region of interest" description="Disordered" evidence="1">
    <location>
        <begin position="157"/>
        <end position="204"/>
    </location>
</feature>
<accession>A0AAV5WUD6</accession>
<dbReference type="GO" id="GO:0005886">
    <property type="term" value="C:plasma membrane"/>
    <property type="evidence" value="ECO:0007669"/>
    <property type="project" value="InterPro"/>
</dbReference>
<feature type="compositionally biased region" description="Basic and acidic residues" evidence="1">
    <location>
        <begin position="485"/>
        <end position="495"/>
    </location>
</feature>
<evidence type="ECO:0000313" key="3">
    <source>
        <dbReference type="EMBL" id="GMT34938.1"/>
    </source>
</evidence>
<sequence length="495" mass="55674">FNDFRILATPGIIVPMLIVLLLVIYFLISLVRALREANTDLKKQLVHERTEEKKKIFELAGGGSKAKKETEARDRERHKDWMRKHLTKIEGKRRQPWRQYNGKEYDPSLKASDSSSSSSSSETETETEEIIDNPPPASSTAETILVPTMQSPLSETAVDRPLSVSPNGQIAAKPKRELVHSASSQFHRRLSRGQRSSPSMNSLDVQSAVVEVATPEEIRNLLKNMDIAPVPRVPLRSFPRDLSWSQLSRDHHSSIIFRDSSRRSSKRNSYISLYENPESTLPTLVPSSSKHDVKVHHKPALTSTKEEDSARFSADEPSTREKKKKETKEEKEERKREKKFEKEDICPEFQPWPSIDEAKEAAKQKKTRNPFAFFRPQTLPTTPIGSAVPTTSQSSSGGDKQGTSSSYSESVPPPPPPHGVPESRRSSASPTRRFRISVSPTRNLRADEEVNTLQRRFLITQESVQSSAASNLSPRAPIASFGDDDSPRVDEKPLR</sequence>
<feature type="compositionally biased region" description="Polar residues" evidence="1">
    <location>
        <begin position="279"/>
        <end position="288"/>
    </location>
</feature>
<evidence type="ECO:0000313" key="4">
    <source>
        <dbReference type="Proteomes" id="UP001432322"/>
    </source>
</evidence>
<keyword evidence="2" id="KW-0472">Membrane</keyword>
<gene>
    <name evidence="3" type="ORF">PFISCL1PPCAC_26235</name>
</gene>
<dbReference type="AlphaFoldDB" id="A0AAV5WUD6"/>
<feature type="transmembrane region" description="Helical" evidence="2">
    <location>
        <begin position="12"/>
        <end position="34"/>
    </location>
</feature>
<feature type="compositionally biased region" description="Basic and acidic residues" evidence="1">
    <location>
        <begin position="66"/>
        <end position="79"/>
    </location>
</feature>
<feature type="non-terminal residue" evidence="3">
    <location>
        <position position="1"/>
    </location>
</feature>
<dbReference type="GO" id="GO:0008381">
    <property type="term" value="F:mechanosensitive monoatomic ion channel activity"/>
    <property type="evidence" value="ECO:0007669"/>
    <property type="project" value="TreeGrafter"/>
</dbReference>
<keyword evidence="4" id="KW-1185">Reference proteome</keyword>
<dbReference type="PANTHER" id="PTHR23302:SF40">
    <property type="entry name" value="TRANSMEMBRANE CHANNEL-LIKE PROTEIN"/>
    <property type="match status" value="1"/>
</dbReference>
<proteinExistence type="predicted"/>
<keyword evidence="2" id="KW-0812">Transmembrane</keyword>
<protein>
    <submittedName>
        <fullName evidence="3">Uncharacterized protein</fullName>
    </submittedName>
</protein>
<feature type="region of interest" description="Disordered" evidence="1">
    <location>
        <begin position="279"/>
        <end position="449"/>
    </location>
</feature>
<feature type="compositionally biased region" description="Polar residues" evidence="1">
    <location>
        <begin position="378"/>
        <end position="403"/>
    </location>
</feature>
<dbReference type="InterPro" id="IPR038900">
    <property type="entry name" value="TMC"/>
</dbReference>
<feature type="region of interest" description="Disordered" evidence="1">
    <location>
        <begin position="462"/>
        <end position="495"/>
    </location>
</feature>
<evidence type="ECO:0000256" key="1">
    <source>
        <dbReference type="SAM" id="MobiDB-lite"/>
    </source>
</evidence>
<keyword evidence="2" id="KW-1133">Transmembrane helix</keyword>
<reference evidence="3" key="1">
    <citation type="submission" date="2023-10" db="EMBL/GenBank/DDBJ databases">
        <title>Genome assembly of Pristionchus species.</title>
        <authorList>
            <person name="Yoshida K."/>
            <person name="Sommer R.J."/>
        </authorList>
    </citation>
    <scope>NUCLEOTIDE SEQUENCE</scope>
    <source>
        <strain evidence="3">RS5133</strain>
    </source>
</reference>
<evidence type="ECO:0000256" key="2">
    <source>
        <dbReference type="SAM" id="Phobius"/>
    </source>
</evidence>
<feature type="compositionally biased region" description="Basic and acidic residues" evidence="1">
    <location>
        <begin position="304"/>
        <end position="345"/>
    </location>
</feature>
<dbReference type="Proteomes" id="UP001432322">
    <property type="component" value="Unassembled WGS sequence"/>
</dbReference>
<feature type="compositionally biased region" description="Polar residues" evidence="1">
    <location>
        <begin position="193"/>
        <end position="204"/>
    </location>
</feature>
<name>A0AAV5WUD6_9BILA</name>
<organism evidence="3 4">
    <name type="scientific">Pristionchus fissidentatus</name>
    <dbReference type="NCBI Taxonomy" id="1538716"/>
    <lineage>
        <taxon>Eukaryota</taxon>
        <taxon>Metazoa</taxon>
        <taxon>Ecdysozoa</taxon>
        <taxon>Nematoda</taxon>
        <taxon>Chromadorea</taxon>
        <taxon>Rhabditida</taxon>
        <taxon>Rhabditina</taxon>
        <taxon>Diplogasteromorpha</taxon>
        <taxon>Diplogasteroidea</taxon>
        <taxon>Neodiplogasteridae</taxon>
        <taxon>Pristionchus</taxon>
    </lineage>
</organism>
<feature type="region of interest" description="Disordered" evidence="1">
    <location>
        <begin position="57"/>
        <end position="140"/>
    </location>
</feature>